<organism evidence="3 4">
    <name type="scientific">Aureobasidium namibiae CBS 147.97</name>
    <dbReference type="NCBI Taxonomy" id="1043004"/>
    <lineage>
        <taxon>Eukaryota</taxon>
        <taxon>Fungi</taxon>
        <taxon>Dikarya</taxon>
        <taxon>Ascomycota</taxon>
        <taxon>Pezizomycotina</taxon>
        <taxon>Dothideomycetes</taxon>
        <taxon>Dothideomycetidae</taxon>
        <taxon>Dothideales</taxon>
        <taxon>Saccotheciaceae</taxon>
        <taxon>Aureobasidium</taxon>
    </lineage>
</organism>
<evidence type="ECO:0000256" key="1">
    <source>
        <dbReference type="SAM" id="Coils"/>
    </source>
</evidence>
<dbReference type="HOGENOM" id="CLU_1578193_0_0_1"/>
<evidence type="ECO:0000313" key="4">
    <source>
        <dbReference type="Proteomes" id="UP000027730"/>
    </source>
</evidence>
<name>A0A074W6G0_9PEZI</name>
<evidence type="ECO:0000256" key="2">
    <source>
        <dbReference type="SAM" id="MobiDB-lite"/>
    </source>
</evidence>
<feature type="coiled-coil region" evidence="1">
    <location>
        <begin position="62"/>
        <end position="89"/>
    </location>
</feature>
<dbReference type="GeneID" id="25414349"/>
<proteinExistence type="predicted"/>
<feature type="region of interest" description="Disordered" evidence="2">
    <location>
        <begin position="1"/>
        <end position="47"/>
    </location>
</feature>
<feature type="compositionally biased region" description="Polar residues" evidence="2">
    <location>
        <begin position="1"/>
        <end position="13"/>
    </location>
</feature>
<keyword evidence="1" id="KW-0175">Coiled coil</keyword>
<sequence length="169" mass="18692">MGSSAPEQGSSHLPVQDPDVLASEDSTVMPSRDLALPDSTTSTSKILPNISEGNRVLGQPSLEDALLQIQVLMAEKQDHQKALDNKDAQIKKRETLVLTLNQEIMLQDNKIFQLHLEGKQKDAALLENKYTIAELARKVEAAEETKVELTLSPTCHLELVPLHHKSQQN</sequence>
<evidence type="ECO:0000313" key="3">
    <source>
        <dbReference type="EMBL" id="KEQ68493.1"/>
    </source>
</evidence>
<protein>
    <submittedName>
        <fullName evidence="3">Uncharacterized protein</fullName>
    </submittedName>
</protein>
<keyword evidence="4" id="KW-1185">Reference proteome</keyword>
<dbReference type="Proteomes" id="UP000027730">
    <property type="component" value="Unassembled WGS sequence"/>
</dbReference>
<dbReference type="AlphaFoldDB" id="A0A074W6G0"/>
<accession>A0A074W6G0</accession>
<reference evidence="3 4" key="1">
    <citation type="journal article" date="2014" name="BMC Genomics">
        <title>Genome sequencing of four Aureobasidium pullulans varieties: biotechnological potential, stress tolerance, and description of new species.</title>
        <authorList>
            <person name="Gostin Ar C."/>
            <person name="Ohm R.A."/>
            <person name="Kogej T."/>
            <person name="Sonjak S."/>
            <person name="Turk M."/>
            <person name="Zajc J."/>
            <person name="Zalar P."/>
            <person name="Grube M."/>
            <person name="Sun H."/>
            <person name="Han J."/>
            <person name="Sharma A."/>
            <person name="Chiniquy J."/>
            <person name="Ngan C.Y."/>
            <person name="Lipzen A."/>
            <person name="Barry K."/>
            <person name="Grigoriev I.V."/>
            <person name="Gunde-Cimerman N."/>
        </authorList>
    </citation>
    <scope>NUCLEOTIDE SEQUENCE [LARGE SCALE GENOMIC DNA]</scope>
    <source>
        <strain evidence="3 4">CBS 147.97</strain>
    </source>
</reference>
<gene>
    <name evidence="3" type="ORF">M436DRAFT_68115</name>
</gene>
<dbReference type="RefSeq" id="XP_013422669.1">
    <property type="nucleotide sequence ID" value="XM_013567215.1"/>
</dbReference>
<dbReference type="EMBL" id="KL584729">
    <property type="protein sequence ID" value="KEQ68493.1"/>
    <property type="molecule type" value="Genomic_DNA"/>
</dbReference>